<reference evidence="5 6" key="1">
    <citation type="journal article" date="2021" name="Sci. Rep.">
        <title>The genome of the diatom Chaetoceros tenuissimus carries an ancient integrated fragment of an extant virus.</title>
        <authorList>
            <person name="Hongo Y."/>
            <person name="Kimura K."/>
            <person name="Takaki Y."/>
            <person name="Yoshida Y."/>
            <person name="Baba S."/>
            <person name="Kobayashi G."/>
            <person name="Nagasaki K."/>
            <person name="Hano T."/>
            <person name="Tomaru Y."/>
        </authorList>
    </citation>
    <scope>NUCLEOTIDE SEQUENCE [LARGE SCALE GENOMIC DNA]</scope>
    <source>
        <strain evidence="5 6">NIES-3715</strain>
    </source>
</reference>
<dbReference type="PANTHER" id="PTHR45865:SF1">
    <property type="entry name" value="E3 UBIQUITIN-PROTEIN LIGASE SHPRH"/>
    <property type="match status" value="1"/>
</dbReference>
<dbReference type="InterPro" id="IPR049730">
    <property type="entry name" value="SNF2/RAD54-like_C"/>
</dbReference>
<feature type="compositionally biased region" description="Basic and acidic residues" evidence="3">
    <location>
        <begin position="74"/>
        <end position="86"/>
    </location>
</feature>
<dbReference type="Pfam" id="PF00176">
    <property type="entry name" value="SNF2-rel_dom"/>
    <property type="match status" value="1"/>
</dbReference>
<evidence type="ECO:0000256" key="2">
    <source>
        <dbReference type="SAM" id="Coils"/>
    </source>
</evidence>
<organism evidence="5 6">
    <name type="scientific">Chaetoceros tenuissimus</name>
    <dbReference type="NCBI Taxonomy" id="426638"/>
    <lineage>
        <taxon>Eukaryota</taxon>
        <taxon>Sar</taxon>
        <taxon>Stramenopiles</taxon>
        <taxon>Ochrophyta</taxon>
        <taxon>Bacillariophyta</taxon>
        <taxon>Coscinodiscophyceae</taxon>
        <taxon>Chaetocerotophycidae</taxon>
        <taxon>Chaetocerotales</taxon>
        <taxon>Chaetocerotaceae</taxon>
        <taxon>Chaetoceros</taxon>
    </lineage>
</organism>
<feature type="region of interest" description="Disordered" evidence="3">
    <location>
        <begin position="1"/>
        <end position="25"/>
    </location>
</feature>
<keyword evidence="2" id="KW-0175">Coiled coil</keyword>
<evidence type="ECO:0000256" key="1">
    <source>
        <dbReference type="ARBA" id="ARBA00022801"/>
    </source>
</evidence>
<dbReference type="GO" id="GO:0000209">
    <property type="term" value="P:protein polyubiquitination"/>
    <property type="evidence" value="ECO:0007669"/>
    <property type="project" value="TreeGrafter"/>
</dbReference>
<evidence type="ECO:0000256" key="3">
    <source>
        <dbReference type="SAM" id="MobiDB-lite"/>
    </source>
</evidence>
<dbReference type="GO" id="GO:0061630">
    <property type="term" value="F:ubiquitin protein ligase activity"/>
    <property type="evidence" value="ECO:0007669"/>
    <property type="project" value="TreeGrafter"/>
</dbReference>
<dbReference type="InterPro" id="IPR027417">
    <property type="entry name" value="P-loop_NTPase"/>
</dbReference>
<dbReference type="Gene3D" id="3.40.50.10810">
    <property type="entry name" value="Tandem AAA-ATPase domain"/>
    <property type="match status" value="1"/>
</dbReference>
<sequence length="1795" mass="202870">MGRKKSTPKRNIDAAIGTAENTSGSSIAQALDHQATKLDQKRDGALLDLVDSDSESEAGEEKKENEVKRKRLRKLDEKNDEEKNEVVEEANNVVSTTNETSSAMTSSTSTDTDSSLVQKLPPLLEVIKCNRKSCKTIFKFMLSPSDVIPCQSYDEEDVIWKYDMSMTNIEINSAAEYKSLQIKNEDAIRQLIKNVNSRLKPRRMSKSDPPIENAIQIDVEDILPALQHELLEVYLQTYQQEESTFSTKICVHLTSKAYEHLSPYQSTLSRSTLRKIQTQKRVNDRMLACFIQQAFGTLFQQSCMKDLLVVKKKAKKEMEGEITSKMIYKIVDNAKSHRFEAGSTRDKLGPIPGLVPKLRKYQEAAVEWMLERERGEYSDHCWELGWVAIPISSESTTTVVPLYTLGGNGHTQFRFYNPFNGWLVKDYAVAKESTIGTDAQIYGGILSESMGLGKTVEVLSCILANPKPIPTDSDLQQENLESKNDQDYMEKLTTEHVSFDDVDFNGICYCGRAGFTKSALSQVFCRGCLQPMHGICAGFRSMDEVNASVKKVYKVSDNSESQNAKKRVANICNEGRCLHCSLAHHTNGKEIESRATLIVTPPSILSQWEREIKRHTLVKSTGGHGQDTVTPLKVKVYRGVRELCSMSHKEALAGNQRCLLNPICLSDADIVLTTFPVLMTDLLHSDDNPYIANERAGRKRGRGRRIVPTPLISIKWWRVVLDEAQRVETPTAASARMALKLLSRYRWCVSGTPVGRGKMEDLYGLLLFLGLRPFNEKDWFKHLIKSNFGDVDARIAHLLKECLWRSTKANESVRQQMGIPEQIEKKIFLDFSSVEKHFYQRQLEETILAANSVIDRANKARNTKKCDLLSHQLHRLRAACCHPQVGSSGIGKTGTKTASVANGVLSMSQILDRLIDDAKIQAEESQRLFTLNTNAIACLYKLKAESGNRAGSLVDSEEEIALLTKSCNAYFKAINVADSNSSPSSIVGEAVLTGNSGFQSPHAVIRDGRATLAWTLSTDEDSSSMPEIFARFDFSGPTKKITKLAVRYSVAEKNDTQLLYPKDCVLQVQNSAIGGLFVDALPFTLVRPHSEGGELSTDTTFHWQEFESFRPNKSKSWRIYIKNYHDNGPSKQGKVTVSIDVQLMEPDIIPDTLQRMHILHNNIISLTLLKEKAHEVSTEKTECIKDTNIKYEEIEDKTSKMRAEKETLESHYVEAAKALQLSSQVKLDESISEREKIQNELMRVDRSKCDEDYFPWWQDLFGLCHLHPNPRLQLSLSEFVEGALFDLFNNPSQPFAGRSFPEVDNLDGLNIALSMRIQDNCFYSNVIQNEMYTCVRKIQKLSESPSEADVLSNSHCHKCRSDWDQKGPKCIPCQLEEELIEHQTSVKDTIIHCVLQSMFTWLRQNSSKFSPNLSAASGAISIKNLLKKAELFFNLRDAVIKELDSAKSKWRTHLDLLSDIDEMNQCQRSMRLAYEDENLYGLTPHEQAFIVQPYNITRLLHEHTAKQAMAEGSLRKSKELLRYLKNQNLERIQSESNKTNEAEPCLICLCPFEKERAVLRCGHVYHFSPCLENLLQRCGGHTISCPLRCAIRTKKEEILIASDICKDDGSKISRKIEGQWGTKVDRLVSDLMSVVEIGEKAIVFSQWDDMLKIMEHALTANSLKYVRPKSIKKFGESMAIFRSNNCNLMLLNFKHGAEGLTLVEANHIFMIEPLLNHSIDSQAINRIHRIGQTSKTYIHRYIINETIETKIDAKRMQRQDHEGEEEEDVIECRQTLNAGGLDGGLDEAELQALLS</sequence>
<evidence type="ECO:0000259" key="4">
    <source>
        <dbReference type="PROSITE" id="PS51194"/>
    </source>
</evidence>
<accession>A0AAD3D5X7</accession>
<protein>
    <recommendedName>
        <fullName evidence="4">Helicase C-terminal domain-containing protein</fullName>
    </recommendedName>
</protein>
<feature type="region of interest" description="Disordered" evidence="3">
    <location>
        <begin position="48"/>
        <end position="115"/>
    </location>
</feature>
<name>A0AAD3D5X7_9STRA</name>
<dbReference type="EMBL" id="BLLK01000062">
    <property type="protein sequence ID" value="GFH58333.1"/>
    <property type="molecule type" value="Genomic_DNA"/>
</dbReference>
<dbReference type="Gene3D" id="3.40.50.300">
    <property type="entry name" value="P-loop containing nucleotide triphosphate hydrolases"/>
    <property type="match status" value="1"/>
</dbReference>
<dbReference type="InterPro" id="IPR038718">
    <property type="entry name" value="SNF2-like_sf"/>
</dbReference>
<dbReference type="SUPFAM" id="SSF52540">
    <property type="entry name" value="P-loop containing nucleoside triphosphate hydrolases"/>
    <property type="match status" value="2"/>
</dbReference>
<dbReference type="GO" id="GO:0006974">
    <property type="term" value="P:DNA damage response"/>
    <property type="evidence" value="ECO:0007669"/>
    <property type="project" value="TreeGrafter"/>
</dbReference>
<dbReference type="GO" id="GO:0016787">
    <property type="term" value="F:hydrolase activity"/>
    <property type="evidence" value="ECO:0007669"/>
    <property type="project" value="UniProtKB-KW"/>
</dbReference>
<dbReference type="InterPro" id="IPR014001">
    <property type="entry name" value="Helicase_ATP-bd"/>
</dbReference>
<dbReference type="SMART" id="SM00487">
    <property type="entry name" value="DEXDc"/>
    <property type="match status" value="1"/>
</dbReference>
<dbReference type="GO" id="GO:0005524">
    <property type="term" value="F:ATP binding"/>
    <property type="evidence" value="ECO:0007669"/>
    <property type="project" value="InterPro"/>
</dbReference>
<evidence type="ECO:0000313" key="6">
    <source>
        <dbReference type="Proteomes" id="UP001054902"/>
    </source>
</evidence>
<dbReference type="PROSITE" id="PS51194">
    <property type="entry name" value="HELICASE_CTER"/>
    <property type="match status" value="1"/>
</dbReference>
<feature type="domain" description="Helicase C-terminal" evidence="4">
    <location>
        <begin position="1627"/>
        <end position="1771"/>
    </location>
</feature>
<dbReference type="PANTHER" id="PTHR45865">
    <property type="entry name" value="E3 UBIQUITIN-PROTEIN LIGASE SHPRH FAMILY MEMBER"/>
    <property type="match status" value="1"/>
</dbReference>
<feature type="compositionally biased region" description="Low complexity" evidence="3">
    <location>
        <begin position="89"/>
        <end position="115"/>
    </location>
</feature>
<dbReference type="InterPro" id="IPR001650">
    <property type="entry name" value="Helicase_C-like"/>
</dbReference>
<proteinExistence type="predicted"/>
<dbReference type="CDD" id="cd18793">
    <property type="entry name" value="SF2_C_SNF"/>
    <property type="match status" value="1"/>
</dbReference>
<keyword evidence="1" id="KW-0378">Hydrolase</keyword>
<dbReference type="InterPro" id="IPR052583">
    <property type="entry name" value="ATP-helicase/E3_Ub-Ligase"/>
</dbReference>
<dbReference type="Proteomes" id="UP001054902">
    <property type="component" value="Unassembled WGS sequence"/>
</dbReference>
<gene>
    <name evidence="5" type="ORF">CTEN210_14809</name>
</gene>
<dbReference type="InterPro" id="IPR013083">
    <property type="entry name" value="Znf_RING/FYVE/PHD"/>
</dbReference>
<feature type="coiled-coil region" evidence="2">
    <location>
        <begin position="1184"/>
        <end position="1211"/>
    </location>
</feature>
<dbReference type="Gene3D" id="3.30.40.10">
    <property type="entry name" value="Zinc/RING finger domain, C3HC4 (zinc finger)"/>
    <property type="match status" value="1"/>
</dbReference>
<dbReference type="GO" id="GO:0005634">
    <property type="term" value="C:nucleus"/>
    <property type="evidence" value="ECO:0007669"/>
    <property type="project" value="TreeGrafter"/>
</dbReference>
<dbReference type="InterPro" id="IPR000330">
    <property type="entry name" value="SNF2_N"/>
</dbReference>
<evidence type="ECO:0000313" key="5">
    <source>
        <dbReference type="EMBL" id="GFH58333.1"/>
    </source>
</evidence>
<dbReference type="Pfam" id="PF00271">
    <property type="entry name" value="Helicase_C"/>
    <property type="match status" value="1"/>
</dbReference>
<dbReference type="SUPFAM" id="SSF57850">
    <property type="entry name" value="RING/U-box"/>
    <property type="match status" value="1"/>
</dbReference>
<keyword evidence="6" id="KW-1185">Reference proteome</keyword>
<comment type="caution">
    <text evidence="5">The sequence shown here is derived from an EMBL/GenBank/DDBJ whole genome shotgun (WGS) entry which is preliminary data.</text>
</comment>